<keyword evidence="1" id="KW-0695">RNA-directed DNA polymerase</keyword>
<dbReference type="EMBL" id="BLXT01004027">
    <property type="protein sequence ID" value="GFO08949.1"/>
    <property type="molecule type" value="Genomic_DNA"/>
</dbReference>
<reference evidence="1 2" key="1">
    <citation type="journal article" date="2021" name="Elife">
        <title>Chloroplast acquisition without the gene transfer in kleptoplastic sea slugs, Plakobranchus ocellatus.</title>
        <authorList>
            <person name="Maeda T."/>
            <person name="Takahashi S."/>
            <person name="Yoshida T."/>
            <person name="Shimamura S."/>
            <person name="Takaki Y."/>
            <person name="Nagai Y."/>
            <person name="Toyoda A."/>
            <person name="Suzuki Y."/>
            <person name="Arimoto A."/>
            <person name="Ishii H."/>
            <person name="Satoh N."/>
            <person name="Nishiyama T."/>
            <person name="Hasebe M."/>
            <person name="Maruyama T."/>
            <person name="Minagawa J."/>
            <person name="Obokata J."/>
            <person name="Shigenobu S."/>
        </authorList>
    </citation>
    <scope>NUCLEOTIDE SEQUENCE [LARGE SCALE GENOMIC DNA]</scope>
</reference>
<proteinExistence type="predicted"/>
<sequence length="136" mass="15122">MIQEALRMDHTLEDIQVVVESYLSGFQMIFSVERYTIDWIDLEVSVDMGCAMSPFCFSKLSLKASEKNSSPSDLRGGCYILPLKAFMDDTTILCSKINETHRIALAFHESGKQFGSHSGLRANNGSEKLSASLGYL</sequence>
<keyword evidence="1" id="KW-0548">Nucleotidyltransferase</keyword>
<comment type="caution">
    <text evidence="1">The sequence shown here is derived from an EMBL/GenBank/DDBJ whole genome shotgun (WGS) entry which is preliminary data.</text>
</comment>
<keyword evidence="2" id="KW-1185">Reference proteome</keyword>
<evidence type="ECO:0000313" key="2">
    <source>
        <dbReference type="Proteomes" id="UP000735302"/>
    </source>
</evidence>
<gene>
    <name evidence="1" type="ORF">PoB_003545400</name>
</gene>
<name>A0AAV4ARK2_9GAST</name>
<keyword evidence="1" id="KW-0808">Transferase</keyword>
<dbReference type="GO" id="GO:0003964">
    <property type="term" value="F:RNA-directed DNA polymerase activity"/>
    <property type="evidence" value="ECO:0007669"/>
    <property type="project" value="UniProtKB-KW"/>
</dbReference>
<accession>A0AAV4ARK2</accession>
<organism evidence="1 2">
    <name type="scientific">Plakobranchus ocellatus</name>
    <dbReference type="NCBI Taxonomy" id="259542"/>
    <lineage>
        <taxon>Eukaryota</taxon>
        <taxon>Metazoa</taxon>
        <taxon>Spiralia</taxon>
        <taxon>Lophotrochozoa</taxon>
        <taxon>Mollusca</taxon>
        <taxon>Gastropoda</taxon>
        <taxon>Heterobranchia</taxon>
        <taxon>Euthyneura</taxon>
        <taxon>Panpulmonata</taxon>
        <taxon>Sacoglossa</taxon>
        <taxon>Placobranchoidea</taxon>
        <taxon>Plakobranchidae</taxon>
        <taxon>Plakobranchus</taxon>
    </lineage>
</organism>
<dbReference type="AlphaFoldDB" id="A0AAV4ARK2"/>
<dbReference type="Proteomes" id="UP000735302">
    <property type="component" value="Unassembled WGS sequence"/>
</dbReference>
<evidence type="ECO:0000313" key="1">
    <source>
        <dbReference type="EMBL" id="GFO08949.1"/>
    </source>
</evidence>
<protein>
    <submittedName>
        <fullName evidence="1">Reverse transcriptase</fullName>
    </submittedName>
</protein>